<feature type="domain" description="Transcription elongation factor GreA/GreB C-terminal" evidence="1">
    <location>
        <begin position="69"/>
        <end position="138"/>
    </location>
</feature>
<dbReference type="PROSITE" id="PS00830">
    <property type="entry name" value="GREAB_2"/>
    <property type="match status" value="1"/>
</dbReference>
<dbReference type="InterPro" id="IPR018151">
    <property type="entry name" value="TF_GreA/GreB_CS"/>
</dbReference>
<keyword evidence="2" id="KW-0251">Elongation factor</keyword>
<name>A0ABW5F7C8_9BACL</name>
<dbReference type="Pfam" id="PF01272">
    <property type="entry name" value="GreA_GreB"/>
    <property type="match status" value="1"/>
</dbReference>
<dbReference type="EMBL" id="JBHUKY010000023">
    <property type="protein sequence ID" value="MFD2410993.1"/>
    <property type="molecule type" value="Genomic_DNA"/>
</dbReference>
<evidence type="ECO:0000313" key="3">
    <source>
        <dbReference type="Proteomes" id="UP001597448"/>
    </source>
</evidence>
<evidence type="ECO:0000259" key="1">
    <source>
        <dbReference type="Pfam" id="PF01272"/>
    </source>
</evidence>
<dbReference type="SUPFAM" id="SSF54534">
    <property type="entry name" value="FKBP-like"/>
    <property type="match status" value="1"/>
</dbReference>
<organism evidence="2 3">
    <name type="scientific">Paenibacillus rhizoplanae</name>
    <dbReference type="NCBI Taxonomy" id="1917181"/>
    <lineage>
        <taxon>Bacteria</taxon>
        <taxon>Bacillati</taxon>
        <taxon>Bacillota</taxon>
        <taxon>Bacilli</taxon>
        <taxon>Bacillales</taxon>
        <taxon>Paenibacillaceae</taxon>
        <taxon>Paenibacillus</taxon>
    </lineage>
</organism>
<dbReference type="RefSeq" id="WP_209984631.1">
    <property type="nucleotide sequence ID" value="NZ_JBHSVQ010000001.1"/>
</dbReference>
<reference evidence="3" key="1">
    <citation type="journal article" date="2019" name="Int. J. Syst. Evol. Microbiol.">
        <title>The Global Catalogue of Microorganisms (GCM) 10K type strain sequencing project: providing services to taxonomists for standard genome sequencing and annotation.</title>
        <authorList>
            <consortium name="The Broad Institute Genomics Platform"/>
            <consortium name="The Broad Institute Genome Sequencing Center for Infectious Disease"/>
            <person name="Wu L."/>
            <person name="Ma J."/>
        </authorList>
    </citation>
    <scope>NUCLEOTIDE SEQUENCE [LARGE SCALE GENOMIC DNA]</scope>
    <source>
        <strain evidence="3">CCM 8725</strain>
    </source>
</reference>
<protein>
    <submittedName>
        <fullName evidence="2">GreA/GreB family elongation factor</fullName>
    </submittedName>
</protein>
<proteinExistence type="predicted"/>
<dbReference type="InterPro" id="IPR036953">
    <property type="entry name" value="GreA/GreB_C_sf"/>
</dbReference>
<comment type="caution">
    <text evidence="2">The sequence shown here is derived from an EMBL/GenBank/DDBJ whole genome shotgun (WGS) entry which is preliminary data.</text>
</comment>
<keyword evidence="2" id="KW-0648">Protein biosynthesis</keyword>
<dbReference type="InterPro" id="IPR001437">
    <property type="entry name" value="Tscrpt_elong_fac_GreA/B_C"/>
</dbReference>
<accession>A0ABW5F7C8</accession>
<sequence>MSHSLGTVSLREELVKQLVYLDEHKFSILDRGTWDSPAERAEVQTMIKSYQATVERILSGDNDALERSMVLVGSRVSLRIGQETLDEPYRIVIPGEAELDEFCISLWSPMGRGLILACPGETVTIQTPFGSDEVLILDNKYE</sequence>
<gene>
    <name evidence="2" type="ORF">ACFSX3_13975</name>
</gene>
<evidence type="ECO:0000313" key="2">
    <source>
        <dbReference type="EMBL" id="MFD2410993.1"/>
    </source>
</evidence>
<dbReference type="Proteomes" id="UP001597448">
    <property type="component" value="Unassembled WGS sequence"/>
</dbReference>
<dbReference type="Gene3D" id="3.10.50.30">
    <property type="entry name" value="Transcription elongation factor, GreA/GreB, C-terminal domain"/>
    <property type="match status" value="1"/>
</dbReference>
<keyword evidence="3" id="KW-1185">Reference proteome</keyword>
<dbReference type="GO" id="GO:0003746">
    <property type="term" value="F:translation elongation factor activity"/>
    <property type="evidence" value="ECO:0007669"/>
    <property type="project" value="UniProtKB-KW"/>
</dbReference>